<dbReference type="EMBL" id="WSEL01000003">
    <property type="protein sequence ID" value="MVQ29068.1"/>
    <property type="molecule type" value="Genomic_DNA"/>
</dbReference>
<dbReference type="AlphaFoldDB" id="A0A6N8IQE6"/>
<accession>A0A6N8IQE6</accession>
<reference evidence="1 2" key="1">
    <citation type="submission" date="2019-12" db="EMBL/GenBank/DDBJ databases">
        <authorList>
            <person name="Huq M.A."/>
        </authorList>
    </citation>
    <scope>NUCLEOTIDE SEQUENCE [LARGE SCALE GENOMIC DNA]</scope>
    <source>
        <strain evidence="1 2">MAH-25</strain>
    </source>
</reference>
<evidence type="ECO:0000313" key="1">
    <source>
        <dbReference type="EMBL" id="MVQ29068.1"/>
    </source>
</evidence>
<comment type="caution">
    <text evidence="1">The sequence shown here is derived from an EMBL/GenBank/DDBJ whole genome shotgun (WGS) entry which is preliminary data.</text>
</comment>
<name>A0A6N8IQE6_9BURK</name>
<protein>
    <submittedName>
        <fullName evidence="1">Uncharacterized protein</fullName>
    </submittedName>
</protein>
<organism evidence="1 2">
    <name type="scientific">Ramlibacter pinisoli</name>
    <dbReference type="NCBI Taxonomy" id="2682844"/>
    <lineage>
        <taxon>Bacteria</taxon>
        <taxon>Pseudomonadati</taxon>
        <taxon>Pseudomonadota</taxon>
        <taxon>Betaproteobacteria</taxon>
        <taxon>Burkholderiales</taxon>
        <taxon>Comamonadaceae</taxon>
        <taxon>Ramlibacter</taxon>
    </lineage>
</organism>
<sequence>MAADVQPAEIWRALSEPCNLGPVGDVPRGHCWVGLLASDDQSSIEIARRLAERCRRPLVYRRFADGEPGSNDVGTAYFDVAFRGRKLRVQAVARRAFGHELVHHSLRTPDRVALLVGDKARHAMELATGVVEFLRRATGAPRVDLVAGDAGVRSSVGDFLRAHLPAGVTQREPVGDLELMNLLFGPMPEAGLA</sequence>
<keyword evidence="2" id="KW-1185">Reference proteome</keyword>
<gene>
    <name evidence="1" type="ORF">GON04_06410</name>
</gene>
<proteinExistence type="predicted"/>
<dbReference type="Proteomes" id="UP000469385">
    <property type="component" value="Unassembled WGS sequence"/>
</dbReference>
<evidence type="ECO:0000313" key="2">
    <source>
        <dbReference type="Proteomes" id="UP000469385"/>
    </source>
</evidence>